<feature type="region of interest" description="Disordered" evidence="7">
    <location>
        <begin position="27"/>
        <end position="53"/>
    </location>
</feature>
<dbReference type="EC" id="3.4.16.-" evidence="6"/>
<dbReference type="OrthoDB" id="443318at2759"/>
<dbReference type="PROSITE" id="PS00560">
    <property type="entry name" value="CARBOXYPEPT_SER_HIS"/>
    <property type="match status" value="1"/>
</dbReference>
<feature type="chain" id="PRO_5044517664" description="Carboxypeptidase" evidence="6">
    <location>
        <begin position="21"/>
        <end position="526"/>
    </location>
</feature>
<keyword evidence="6" id="KW-0732">Signal</keyword>
<protein>
    <recommendedName>
        <fullName evidence="6">Carboxypeptidase</fullName>
        <ecNumber evidence="6">3.4.16.-</ecNumber>
    </recommendedName>
</protein>
<feature type="signal peptide" evidence="6">
    <location>
        <begin position="1"/>
        <end position="20"/>
    </location>
</feature>
<dbReference type="InterPro" id="IPR001563">
    <property type="entry name" value="Peptidase_S10"/>
</dbReference>
<dbReference type="InterPro" id="IPR018202">
    <property type="entry name" value="Ser_caboxypep_ser_AS"/>
</dbReference>
<keyword evidence="9" id="KW-1185">Reference proteome</keyword>
<keyword evidence="2 6" id="KW-0121">Carboxypeptidase</keyword>
<organism evidence="8">
    <name type="scientific">Eremomyces bilateralis CBS 781.70</name>
    <dbReference type="NCBI Taxonomy" id="1392243"/>
    <lineage>
        <taxon>Eukaryota</taxon>
        <taxon>Fungi</taxon>
        <taxon>Dikarya</taxon>
        <taxon>Ascomycota</taxon>
        <taxon>Pezizomycotina</taxon>
        <taxon>Dothideomycetes</taxon>
        <taxon>Dothideomycetes incertae sedis</taxon>
        <taxon>Eremomycetales</taxon>
        <taxon>Eremomycetaceae</taxon>
        <taxon>Eremomyces</taxon>
    </lineage>
</organism>
<gene>
    <name evidence="8 10" type="ORF">P152DRAFT_304656</name>
</gene>
<evidence type="ECO:0000313" key="10">
    <source>
        <dbReference type="RefSeq" id="XP_033535727.1"/>
    </source>
</evidence>
<evidence type="ECO:0000256" key="2">
    <source>
        <dbReference type="ARBA" id="ARBA00022645"/>
    </source>
</evidence>
<dbReference type="GO" id="GO:0006508">
    <property type="term" value="P:proteolysis"/>
    <property type="evidence" value="ECO:0007669"/>
    <property type="project" value="UniProtKB-KW"/>
</dbReference>
<evidence type="ECO:0000313" key="8">
    <source>
        <dbReference type="EMBL" id="KAF1814096.1"/>
    </source>
</evidence>
<dbReference type="InterPro" id="IPR029058">
    <property type="entry name" value="AB_hydrolase_fold"/>
</dbReference>
<evidence type="ECO:0000256" key="7">
    <source>
        <dbReference type="SAM" id="MobiDB-lite"/>
    </source>
</evidence>
<reference evidence="8 10" key="1">
    <citation type="submission" date="2020-01" db="EMBL/GenBank/DDBJ databases">
        <authorList>
            <consortium name="DOE Joint Genome Institute"/>
            <person name="Haridas S."/>
            <person name="Albert R."/>
            <person name="Binder M."/>
            <person name="Bloem J."/>
            <person name="Labutti K."/>
            <person name="Salamov A."/>
            <person name="Andreopoulos B."/>
            <person name="Baker S.E."/>
            <person name="Barry K."/>
            <person name="Bills G."/>
            <person name="Bluhm B.H."/>
            <person name="Cannon C."/>
            <person name="Castanera R."/>
            <person name="Culley D.E."/>
            <person name="Daum C."/>
            <person name="Ezra D."/>
            <person name="Gonzalez J.B."/>
            <person name="Henrissat B."/>
            <person name="Kuo A."/>
            <person name="Liang C."/>
            <person name="Lipzen A."/>
            <person name="Lutzoni F."/>
            <person name="Magnuson J."/>
            <person name="Mondo S."/>
            <person name="Nolan M."/>
            <person name="Ohm R."/>
            <person name="Pangilinan J."/>
            <person name="Park H.-J."/>
            <person name="Ramirez L."/>
            <person name="Alfaro M."/>
            <person name="Sun H."/>
            <person name="Tritt A."/>
            <person name="Yoshinaga Y."/>
            <person name="Zwiers L.-H."/>
            <person name="Turgeon B.G."/>
            <person name="Goodwin S.B."/>
            <person name="Spatafora J.W."/>
            <person name="Crous P.W."/>
            <person name="Grigoriev I.V."/>
        </authorList>
    </citation>
    <scope>NUCLEOTIDE SEQUENCE</scope>
    <source>
        <strain evidence="8 10">CBS 781.70</strain>
    </source>
</reference>
<dbReference type="PRINTS" id="PR00724">
    <property type="entry name" value="CRBOXYPTASEC"/>
</dbReference>
<dbReference type="Gene3D" id="3.40.50.1820">
    <property type="entry name" value="alpha/beta hydrolase"/>
    <property type="match status" value="1"/>
</dbReference>
<dbReference type="EMBL" id="ML975154">
    <property type="protein sequence ID" value="KAF1814096.1"/>
    <property type="molecule type" value="Genomic_DNA"/>
</dbReference>
<evidence type="ECO:0000256" key="4">
    <source>
        <dbReference type="ARBA" id="ARBA00022801"/>
    </source>
</evidence>
<dbReference type="Proteomes" id="UP000504638">
    <property type="component" value="Unplaced"/>
</dbReference>
<dbReference type="AlphaFoldDB" id="A0A6G1G830"/>
<accession>A0A6G1G830</accession>
<keyword evidence="5" id="KW-0325">Glycoprotein</keyword>
<keyword evidence="3 6" id="KW-0645">Protease</keyword>
<dbReference type="PROSITE" id="PS00131">
    <property type="entry name" value="CARBOXYPEPT_SER_SER"/>
    <property type="match status" value="1"/>
</dbReference>
<reference evidence="10" key="2">
    <citation type="submission" date="2020-04" db="EMBL/GenBank/DDBJ databases">
        <authorList>
            <consortium name="NCBI Genome Project"/>
        </authorList>
    </citation>
    <scope>NUCLEOTIDE SEQUENCE</scope>
    <source>
        <strain evidence="10">CBS 781.70</strain>
    </source>
</reference>
<dbReference type="PANTHER" id="PTHR11802">
    <property type="entry name" value="SERINE PROTEASE FAMILY S10 SERINE CARBOXYPEPTIDASE"/>
    <property type="match status" value="1"/>
</dbReference>
<dbReference type="PANTHER" id="PTHR11802:SF479">
    <property type="entry name" value="CARBOXYPEPTIDASE"/>
    <property type="match status" value="1"/>
</dbReference>
<dbReference type="RefSeq" id="XP_033535727.1">
    <property type="nucleotide sequence ID" value="XM_033675111.1"/>
</dbReference>
<keyword evidence="4 6" id="KW-0378">Hydrolase</keyword>
<dbReference type="Pfam" id="PF00450">
    <property type="entry name" value="Peptidase_S10"/>
    <property type="match status" value="1"/>
</dbReference>
<evidence type="ECO:0000256" key="3">
    <source>
        <dbReference type="ARBA" id="ARBA00022670"/>
    </source>
</evidence>
<evidence type="ECO:0000256" key="5">
    <source>
        <dbReference type="ARBA" id="ARBA00023180"/>
    </source>
</evidence>
<dbReference type="GO" id="GO:0004185">
    <property type="term" value="F:serine-type carboxypeptidase activity"/>
    <property type="evidence" value="ECO:0007669"/>
    <property type="project" value="UniProtKB-UniRule"/>
</dbReference>
<proteinExistence type="inferred from homology"/>
<dbReference type="InterPro" id="IPR033124">
    <property type="entry name" value="Ser_caboxypep_his_AS"/>
</dbReference>
<evidence type="ECO:0000313" key="9">
    <source>
        <dbReference type="Proteomes" id="UP000504638"/>
    </source>
</evidence>
<comment type="similarity">
    <text evidence="1 6">Belongs to the peptidase S10 family.</text>
</comment>
<reference evidence="10" key="3">
    <citation type="submission" date="2025-04" db="UniProtKB">
        <authorList>
            <consortium name="RefSeq"/>
        </authorList>
    </citation>
    <scope>IDENTIFICATION</scope>
    <source>
        <strain evidence="10">CBS 781.70</strain>
    </source>
</reference>
<dbReference type="SUPFAM" id="SSF53474">
    <property type="entry name" value="alpha/beta-Hydrolases"/>
    <property type="match status" value="1"/>
</dbReference>
<name>A0A6G1G830_9PEZI</name>
<evidence type="ECO:0000256" key="1">
    <source>
        <dbReference type="ARBA" id="ARBA00009431"/>
    </source>
</evidence>
<sequence length="526" mass="58989">MRYLISLFLLFGVLFSDVAARSSKNIGTRKKLPERPHPKPIKPRTAPLAPREPYVEQTDRARKYKVNGKEIPDVPFDIGESYAGLMPISESKNASQLYFWYFPTDNPVGKDDVTIWLNGGPGCSSLEGLLQESGHFLWQWGTAGVSYNPWAFKNLTNIVFVEQPVGTGFSQGTPTATSEEEVAEQFLGFWKNFMDTFKLHNKHIYVVGESYAGYYVPYIADAMLNETNEKYFDVQGITIYDPVIGDDVFATQIPAVPFVDHWPHLFSLNETFMADIHARAESCGYTDYFNKYFTFPPVGKMDLPPQTGNDPGCDLWGDIYTAVSLINPCFSVYEISTTCPVLWDVLGFPGSFAYTPPGTEIFFNREEVQKAINAPIGLWEECSDGVLDIDTSDPSGISVLPRVIEKTNRTMIVHGNLDYVLLTNGTLMTIQNMTWNGVQGFTKRPSDPVYVPDTYWNQNYDYVPGLASTGTVGNTRTERGLTWVEISLSGHMIPQFAPSAAYRMMEYMLGRIDSLGVPSNATVERR</sequence>
<evidence type="ECO:0000256" key="6">
    <source>
        <dbReference type="RuleBase" id="RU361156"/>
    </source>
</evidence>
<dbReference type="GeneID" id="54415681"/>